<dbReference type="Pfam" id="PF07811">
    <property type="entry name" value="TadE"/>
    <property type="match status" value="1"/>
</dbReference>
<dbReference type="GeneID" id="92932647"/>
<proteinExistence type="predicted"/>
<feature type="region of interest" description="Disordered" evidence="1">
    <location>
        <begin position="263"/>
        <end position="312"/>
    </location>
</feature>
<feature type="compositionally biased region" description="Pro residues" evidence="1">
    <location>
        <begin position="302"/>
        <end position="312"/>
    </location>
</feature>
<dbReference type="HOGENOM" id="CLU_092012_0_0_6"/>
<keyword evidence="2" id="KW-0472">Membrane</keyword>
<feature type="compositionally biased region" description="Pro residues" evidence="1">
    <location>
        <begin position="275"/>
        <end position="293"/>
    </location>
</feature>
<evidence type="ECO:0000313" key="4">
    <source>
        <dbReference type="EMBL" id="AIA56434.1"/>
    </source>
</evidence>
<evidence type="ECO:0000259" key="3">
    <source>
        <dbReference type="Pfam" id="PF07811"/>
    </source>
</evidence>
<dbReference type="eggNOG" id="COG4961">
    <property type="taxonomic scope" value="Bacteria"/>
</dbReference>
<dbReference type="InterPro" id="IPR012495">
    <property type="entry name" value="TadE-like_dom"/>
</dbReference>
<reference evidence="4 5" key="1">
    <citation type="journal article" date="2009" name="J. Bacteriol.">
        <title>Draft genome sequence of the extremely acidophilic bacterium Acidithiobacillus caldus ATCC 51756 reveals metabolic versatility in the genus Acidithiobacillus.</title>
        <authorList>
            <person name="Valdes J."/>
            <person name="Quatrini R."/>
            <person name="Hallberg K."/>
            <person name="Dopson M."/>
            <person name="Valenzuela P.D."/>
            <person name="Holmes D.S."/>
        </authorList>
    </citation>
    <scope>NUCLEOTIDE SEQUENCE [LARGE SCALE GENOMIC DNA]</scope>
    <source>
        <strain evidence="5">ATCC 51756 / DSM 8584 / KU</strain>
    </source>
</reference>
<dbReference type="EMBL" id="CP005986">
    <property type="protein sequence ID" value="AIA56434.1"/>
    <property type="molecule type" value="Genomic_DNA"/>
</dbReference>
<organism evidence="4 5">
    <name type="scientific">Acidithiobacillus caldus (strain ATCC 51756 / DSM 8584 / KU)</name>
    <dbReference type="NCBI Taxonomy" id="637389"/>
    <lineage>
        <taxon>Bacteria</taxon>
        <taxon>Pseudomonadati</taxon>
        <taxon>Pseudomonadota</taxon>
        <taxon>Acidithiobacillia</taxon>
        <taxon>Acidithiobacillales</taxon>
        <taxon>Acidithiobacillaceae</taxon>
        <taxon>Acidithiobacillus</taxon>
    </lineage>
</organism>
<feature type="domain" description="TadE-like" evidence="3">
    <location>
        <begin position="15"/>
        <end position="57"/>
    </location>
</feature>
<dbReference type="KEGG" id="acz:Acaty_c2590"/>
<dbReference type="AlphaFoldDB" id="A0A059ZUE8"/>
<evidence type="ECO:0000256" key="2">
    <source>
        <dbReference type="SAM" id="Phobius"/>
    </source>
</evidence>
<sequence length="312" mass="33573">MERTYLVIGPSAEKGAGAVEFLISIPVVLLLILGTLQASLLYQARLQLEVAAQEAARAGALHGGNMAAMREGLARGLTPLYTHGQDVRALLAGRARAELAARQAQIEILSPTLEAFHDHKEFGRLPLDDDTGNKKLTPDGNWGWGIPESHLGYRSTELKKESGISVQDANLLKIRVTYHAPLIMPFIDRLLARFDGNNEGRGSVVGSPKGGQGVFANQSGSDPIPDINHSHLPTFPLTAEATFRMQTPFTNVQALQKVANLQTPRTGGNEDYTPPKNPPSQPPDYEPLPPEDPGVPDYGENLPPPPTYACGG</sequence>
<feature type="region of interest" description="Disordered" evidence="1">
    <location>
        <begin position="202"/>
        <end position="221"/>
    </location>
</feature>
<gene>
    <name evidence="4" type="ORF">Acaty_c2590</name>
</gene>
<accession>A0A059ZUE8</accession>
<keyword evidence="2" id="KW-1133">Transmembrane helix</keyword>
<keyword evidence="2" id="KW-0812">Transmembrane</keyword>
<evidence type="ECO:0000313" key="5">
    <source>
        <dbReference type="Proteomes" id="UP000005522"/>
    </source>
</evidence>
<protein>
    <recommendedName>
        <fullName evidence="3">TadE-like domain-containing protein</fullName>
    </recommendedName>
</protein>
<feature type="transmembrane region" description="Helical" evidence="2">
    <location>
        <begin position="21"/>
        <end position="42"/>
    </location>
</feature>
<name>A0A059ZUE8_ACICK</name>
<dbReference type="RefSeq" id="WP_004869281.1">
    <property type="nucleotide sequence ID" value="NZ_CP005986.1"/>
</dbReference>
<evidence type="ECO:0000256" key="1">
    <source>
        <dbReference type="SAM" id="MobiDB-lite"/>
    </source>
</evidence>
<dbReference type="Proteomes" id="UP000005522">
    <property type="component" value="Chromosome"/>
</dbReference>